<comment type="caution">
    <text evidence="4">The sequence shown here is derived from an EMBL/GenBank/DDBJ whole genome shotgun (WGS) entry which is preliminary data.</text>
</comment>
<dbReference type="GO" id="GO:0006334">
    <property type="term" value="P:nucleosome assembly"/>
    <property type="evidence" value="ECO:0007669"/>
    <property type="project" value="InterPro"/>
</dbReference>
<evidence type="ECO:0000256" key="2">
    <source>
        <dbReference type="RuleBase" id="RU003876"/>
    </source>
</evidence>
<name>A0A4D9D728_9STRA</name>
<keyword evidence="5" id="KW-1185">Reference proteome</keyword>
<dbReference type="AlphaFoldDB" id="A0A4D9D728"/>
<gene>
    <name evidence="4" type="ORF">NSK_003678</name>
</gene>
<organism evidence="4 5">
    <name type="scientific">Nannochloropsis salina CCMP1776</name>
    <dbReference type="NCBI Taxonomy" id="1027361"/>
    <lineage>
        <taxon>Eukaryota</taxon>
        <taxon>Sar</taxon>
        <taxon>Stramenopiles</taxon>
        <taxon>Ochrophyta</taxon>
        <taxon>Eustigmatophyceae</taxon>
        <taxon>Eustigmatales</taxon>
        <taxon>Monodopsidaceae</taxon>
        <taxon>Microchloropsis</taxon>
        <taxon>Microchloropsis salina</taxon>
    </lineage>
</organism>
<dbReference type="SUPFAM" id="SSF143113">
    <property type="entry name" value="NAP-like"/>
    <property type="match status" value="1"/>
</dbReference>
<dbReference type="Pfam" id="PF00956">
    <property type="entry name" value="NAP"/>
    <property type="match status" value="1"/>
</dbReference>
<feature type="compositionally biased region" description="Acidic residues" evidence="3">
    <location>
        <begin position="321"/>
        <end position="367"/>
    </location>
</feature>
<sequence length="379" mass="42137">MADEASKKPEDVSPFANTTFSFTAPQGGVTGPFPSLSGFQQALADAAQGAAEEEGEEEVAPEVQVRIEYLKKLQQEREVFMDAFHEERKALVKKYALLTAPLLSKRQALLKGAIDVKEEDGQVVEKPVEAAAGEGEEGETSPPKGIPNFWLRTLMSHRLIAGMVQEEDVGALKYLRDVECVDKEDGAGFSLHFHFAQPNPYFTNPVLSKAYEVPNLMDDEEAILQACAGTAIHWVSSKQNLCMEEKRMKPKGKSRGGVVVKQIKKESFFNWFEAVDIPEDPEDVEEEEYEELMGKLDYDYAVASILREEIVPEAIKWYLGEGEEDESEYADSVGESEEDDEDESVTESSDDDEPSPPQDGLDEEGGEGVEVKERKAQMH</sequence>
<dbReference type="OrthoDB" id="27325at2759"/>
<dbReference type="PANTHER" id="PTHR11875">
    <property type="entry name" value="TESTIS-SPECIFIC Y-ENCODED PROTEIN"/>
    <property type="match status" value="1"/>
</dbReference>
<feature type="compositionally biased region" description="Polar residues" evidence="3">
    <location>
        <begin position="15"/>
        <end position="24"/>
    </location>
</feature>
<protein>
    <recommendedName>
        <fullName evidence="6">Nucleosome assembly protein</fullName>
    </recommendedName>
</protein>
<dbReference type="Proteomes" id="UP000355283">
    <property type="component" value="Unassembled WGS sequence"/>
</dbReference>
<feature type="compositionally biased region" description="Basic and acidic residues" evidence="3">
    <location>
        <begin position="369"/>
        <end position="379"/>
    </location>
</feature>
<feature type="region of interest" description="Disordered" evidence="3">
    <location>
        <begin position="1"/>
        <end position="36"/>
    </location>
</feature>
<dbReference type="EMBL" id="SDOX01000016">
    <property type="protein sequence ID" value="TFJ85255.1"/>
    <property type="molecule type" value="Genomic_DNA"/>
</dbReference>
<accession>A0A4D9D728</accession>
<evidence type="ECO:0000313" key="5">
    <source>
        <dbReference type="Proteomes" id="UP000355283"/>
    </source>
</evidence>
<evidence type="ECO:0000256" key="1">
    <source>
        <dbReference type="ARBA" id="ARBA00009947"/>
    </source>
</evidence>
<evidence type="ECO:0008006" key="6">
    <source>
        <dbReference type="Google" id="ProtNLM"/>
    </source>
</evidence>
<evidence type="ECO:0000313" key="4">
    <source>
        <dbReference type="EMBL" id="TFJ85255.1"/>
    </source>
</evidence>
<dbReference type="InterPro" id="IPR037231">
    <property type="entry name" value="NAP-like_sf"/>
</dbReference>
<feature type="compositionally biased region" description="Basic and acidic residues" evidence="3">
    <location>
        <begin position="1"/>
        <end position="11"/>
    </location>
</feature>
<dbReference type="GO" id="GO:0005634">
    <property type="term" value="C:nucleus"/>
    <property type="evidence" value="ECO:0007669"/>
    <property type="project" value="InterPro"/>
</dbReference>
<dbReference type="InterPro" id="IPR002164">
    <property type="entry name" value="NAP_family"/>
</dbReference>
<comment type="similarity">
    <text evidence="1 2">Belongs to the nucleosome assembly protein (NAP) family.</text>
</comment>
<evidence type="ECO:0000256" key="3">
    <source>
        <dbReference type="SAM" id="MobiDB-lite"/>
    </source>
</evidence>
<dbReference type="Gene3D" id="3.30.1120.90">
    <property type="entry name" value="Nucleosome assembly protein"/>
    <property type="match status" value="1"/>
</dbReference>
<dbReference type="Gene3D" id="1.20.5.1500">
    <property type="match status" value="1"/>
</dbReference>
<reference evidence="4 5" key="1">
    <citation type="submission" date="2019-01" db="EMBL/GenBank/DDBJ databases">
        <title>Nuclear Genome Assembly of the Microalgal Biofuel strain Nannochloropsis salina CCMP1776.</title>
        <authorList>
            <person name="Hovde B."/>
        </authorList>
    </citation>
    <scope>NUCLEOTIDE SEQUENCE [LARGE SCALE GENOMIC DNA]</scope>
    <source>
        <strain evidence="4 5">CCMP1776</strain>
    </source>
</reference>
<feature type="region of interest" description="Disordered" evidence="3">
    <location>
        <begin position="321"/>
        <end position="379"/>
    </location>
</feature>
<proteinExistence type="inferred from homology"/>